<dbReference type="PANTHER" id="PTHR21063:SF4">
    <property type="entry name" value="CD48 ANTIGEN-RELATED"/>
    <property type="match status" value="1"/>
</dbReference>
<dbReference type="InterPro" id="IPR036179">
    <property type="entry name" value="Ig-like_dom_sf"/>
</dbReference>
<comment type="caution">
    <text evidence="1">The sequence shown here is derived from an EMBL/GenBank/DDBJ whole genome shotgun (WGS) entry which is preliminary data.</text>
</comment>
<name>A0ABD0NI21_CIRMR</name>
<keyword evidence="2" id="KW-1185">Reference proteome</keyword>
<sequence>EKSVSGKIGNSITLNSGLTEIMEDDLIQWRFFDDPILWWFGYEYILTAEIKKGVNNMTVYDGVLDGRFRDTLKLDKQTGSLTITNIKIQHAGHYKLQTKYVKIDF</sequence>
<dbReference type="Gene3D" id="2.60.40.10">
    <property type="entry name" value="Immunoglobulins"/>
    <property type="match status" value="1"/>
</dbReference>
<organism evidence="1 2">
    <name type="scientific">Cirrhinus mrigala</name>
    <name type="common">Mrigala</name>
    <dbReference type="NCBI Taxonomy" id="683832"/>
    <lineage>
        <taxon>Eukaryota</taxon>
        <taxon>Metazoa</taxon>
        <taxon>Chordata</taxon>
        <taxon>Craniata</taxon>
        <taxon>Vertebrata</taxon>
        <taxon>Euteleostomi</taxon>
        <taxon>Actinopterygii</taxon>
        <taxon>Neopterygii</taxon>
        <taxon>Teleostei</taxon>
        <taxon>Ostariophysi</taxon>
        <taxon>Cypriniformes</taxon>
        <taxon>Cyprinidae</taxon>
        <taxon>Labeoninae</taxon>
        <taxon>Labeonini</taxon>
        <taxon>Cirrhinus</taxon>
    </lineage>
</organism>
<accession>A0ABD0NI21</accession>
<dbReference type="SUPFAM" id="SSF48726">
    <property type="entry name" value="Immunoglobulin"/>
    <property type="match status" value="1"/>
</dbReference>
<feature type="non-terminal residue" evidence="1">
    <location>
        <position position="105"/>
    </location>
</feature>
<proteinExistence type="predicted"/>
<reference evidence="1 2" key="1">
    <citation type="submission" date="2024-05" db="EMBL/GenBank/DDBJ databases">
        <title>Genome sequencing and assembly of Indian major carp, Cirrhinus mrigala (Hamilton, 1822).</title>
        <authorList>
            <person name="Mohindra V."/>
            <person name="Chowdhury L.M."/>
            <person name="Lal K."/>
            <person name="Jena J.K."/>
        </authorList>
    </citation>
    <scope>NUCLEOTIDE SEQUENCE [LARGE SCALE GENOMIC DNA]</scope>
    <source>
        <strain evidence="1">CM1030</strain>
        <tissue evidence="1">Blood</tissue>
    </source>
</reference>
<feature type="non-terminal residue" evidence="1">
    <location>
        <position position="1"/>
    </location>
</feature>
<dbReference type="AlphaFoldDB" id="A0ABD0NI21"/>
<protein>
    <submittedName>
        <fullName evidence="1">Uncharacterized protein</fullName>
    </submittedName>
</protein>
<dbReference type="EMBL" id="JAMKFB020000022">
    <property type="protein sequence ID" value="KAL0161615.1"/>
    <property type="molecule type" value="Genomic_DNA"/>
</dbReference>
<gene>
    <name evidence="1" type="ORF">M9458_045340</name>
</gene>
<evidence type="ECO:0000313" key="1">
    <source>
        <dbReference type="EMBL" id="KAL0161615.1"/>
    </source>
</evidence>
<dbReference type="PANTHER" id="PTHR21063">
    <property type="entry name" value="LFA-3"/>
    <property type="match status" value="1"/>
</dbReference>
<evidence type="ECO:0000313" key="2">
    <source>
        <dbReference type="Proteomes" id="UP001529510"/>
    </source>
</evidence>
<dbReference type="InterPro" id="IPR013783">
    <property type="entry name" value="Ig-like_fold"/>
</dbReference>
<dbReference type="Proteomes" id="UP001529510">
    <property type="component" value="Unassembled WGS sequence"/>
</dbReference>